<dbReference type="Proteomes" id="UP000316167">
    <property type="component" value="Unassembled WGS sequence"/>
</dbReference>
<organism evidence="1 2">
    <name type="scientific">Lacibacter cauensis</name>
    <dbReference type="NCBI Taxonomy" id="510947"/>
    <lineage>
        <taxon>Bacteria</taxon>
        <taxon>Pseudomonadati</taxon>
        <taxon>Bacteroidota</taxon>
        <taxon>Chitinophagia</taxon>
        <taxon>Chitinophagales</taxon>
        <taxon>Chitinophagaceae</taxon>
        <taxon>Lacibacter</taxon>
    </lineage>
</organism>
<proteinExistence type="predicted"/>
<comment type="caution">
    <text evidence="1">The sequence shown here is derived from an EMBL/GenBank/DDBJ whole genome shotgun (WGS) entry which is preliminary data.</text>
</comment>
<dbReference type="EMBL" id="VLLE01000005">
    <property type="protein sequence ID" value="TWI80552.1"/>
    <property type="molecule type" value="Genomic_DNA"/>
</dbReference>
<keyword evidence="2" id="KW-1185">Reference proteome</keyword>
<name>A0A562SH45_9BACT</name>
<evidence type="ECO:0000313" key="2">
    <source>
        <dbReference type="Proteomes" id="UP000316167"/>
    </source>
</evidence>
<accession>A0A562SH45</accession>
<evidence type="ECO:0000313" key="1">
    <source>
        <dbReference type="EMBL" id="TWI80552.1"/>
    </source>
</evidence>
<sequence length="225" mass="24863">MDGQQLPAEITVTLTQEEITAGVICIRDANDDITKSLMSLQTLQTTDTAKKALTDYYNKRLFHNNSMLHKLSKALMLVLVLLCTYGAAAQTYTSIGAGAAAPGGLTGELAVGYKYAAWQVQAGFHSIVRADQPVLFYTKAGYYYALPDNFSLQVMGGYCRYMVSTDDKRKNSNSYIVTVSAQSWVPAVEDGSVYVAVTATKQHVLFSAGFIYWFNMHTVHRVRLR</sequence>
<protein>
    <submittedName>
        <fullName evidence="1">Uncharacterized protein</fullName>
    </submittedName>
</protein>
<dbReference type="AlphaFoldDB" id="A0A562SH45"/>
<reference evidence="1 2" key="1">
    <citation type="journal article" date="2015" name="Stand. Genomic Sci.">
        <title>Genomic Encyclopedia of Bacterial and Archaeal Type Strains, Phase III: the genomes of soil and plant-associated and newly described type strains.</title>
        <authorList>
            <person name="Whitman W.B."/>
            <person name="Woyke T."/>
            <person name="Klenk H.P."/>
            <person name="Zhou Y."/>
            <person name="Lilburn T.G."/>
            <person name="Beck B.J."/>
            <person name="De Vos P."/>
            <person name="Vandamme P."/>
            <person name="Eisen J.A."/>
            <person name="Garrity G."/>
            <person name="Hugenholtz P."/>
            <person name="Kyrpides N.C."/>
        </authorList>
    </citation>
    <scope>NUCLEOTIDE SEQUENCE [LARGE SCALE GENOMIC DNA]</scope>
    <source>
        <strain evidence="1 2">CGMCC 1.7271</strain>
    </source>
</reference>
<gene>
    <name evidence="1" type="ORF">IQ13_3230</name>
</gene>
<dbReference type="RefSeq" id="WP_144887591.1">
    <property type="nucleotide sequence ID" value="NZ_VLLE01000005.1"/>
</dbReference>